<name>A0A8B9T6H6_ANAPL</name>
<dbReference type="Ensembl" id="ENSAPLT00020017964.1">
    <property type="protein sequence ID" value="ENSAPLP00020016631.1"/>
    <property type="gene ID" value="ENSAPLG00020011969.1"/>
</dbReference>
<sequence length="165" mass="17312">GTTGAYWKEGEMSLQCPRCSEVALGTNYRRSGLSSGTLRRAGDVQTSPLLVCDQLLSPFPWISPVLSRALAVLRVAEPGTWGQAVTAEAAASTGQHRAAPAPGPSISSAANGKGKDKVPMGTESADISKLKKERSSKVCAQQDCTDMGGWVYFLSPSSVLEGKIL</sequence>
<evidence type="ECO:0000313" key="3">
    <source>
        <dbReference type="Proteomes" id="UP000694400"/>
    </source>
</evidence>
<accession>A0A8B9T6H6</accession>
<evidence type="ECO:0000256" key="1">
    <source>
        <dbReference type="SAM" id="MobiDB-lite"/>
    </source>
</evidence>
<reference evidence="2" key="2">
    <citation type="submission" date="2025-08" db="UniProtKB">
        <authorList>
            <consortium name="Ensembl"/>
        </authorList>
    </citation>
    <scope>IDENTIFICATION</scope>
</reference>
<feature type="compositionally biased region" description="Low complexity" evidence="1">
    <location>
        <begin position="98"/>
        <end position="110"/>
    </location>
</feature>
<reference evidence="2" key="1">
    <citation type="submission" date="2019-08" db="EMBL/GenBank/DDBJ databases">
        <title>Three high-quality genomes provides insights into domestication of ducks.</title>
        <authorList>
            <person name="Hou Z.C."/>
            <person name="Zhu F."/>
            <person name="Yin Z.T."/>
            <person name="Zhang F."/>
        </authorList>
    </citation>
    <scope>NUCLEOTIDE SEQUENCE [LARGE SCALE GENOMIC DNA]</scope>
</reference>
<reference evidence="2" key="3">
    <citation type="submission" date="2025-09" db="UniProtKB">
        <authorList>
            <consortium name="Ensembl"/>
        </authorList>
    </citation>
    <scope>IDENTIFICATION</scope>
</reference>
<proteinExistence type="predicted"/>
<evidence type="ECO:0000313" key="2">
    <source>
        <dbReference type="Ensembl" id="ENSAPLP00020016631.1"/>
    </source>
</evidence>
<dbReference type="AlphaFoldDB" id="A0A8B9T6H6"/>
<organism evidence="2 3">
    <name type="scientific">Anas platyrhynchos</name>
    <name type="common">Mallard</name>
    <name type="synonym">Anas boschas</name>
    <dbReference type="NCBI Taxonomy" id="8839"/>
    <lineage>
        <taxon>Eukaryota</taxon>
        <taxon>Metazoa</taxon>
        <taxon>Chordata</taxon>
        <taxon>Craniata</taxon>
        <taxon>Vertebrata</taxon>
        <taxon>Euteleostomi</taxon>
        <taxon>Archelosauria</taxon>
        <taxon>Archosauria</taxon>
        <taxon>Dinosauria</taxon>
        <taxon>Saurischia</taxon>
        <taxon>Theropoda</taxon>
        <taxon>Coelurosauria</taxon>
        <taxon>Aves</taxon>
        <taxon>Neognathae</taxon>
        <taxon>Galloanserae</taxon>
        <taxon>Anseriformes</taxon>
        <taxon>Anatidae</taxon>
        <taxon>Anatinae</taxon>
        <taxon>Anas</taxon>
    </lineage>
</organism>
<protein>
    <submittedName>
        <fullName evidence="2">Uncharacterized protein</fullName>
    </submittedName>
</protein>
<feature type="region of interest" description="Disordered" evidence="1">
    <location>
        <begin position="86"/>
        <end position="129"/>
    </location>
</feature>
<dbReference type="Proteomes" id="UP000694400">
    <property type="component" value="Chromosome 12"/>
</dbReference>